<dbReference type="OrthoDB" id="8068875at2759"/>
<reference evidence="1" key="1">
    <citation type="journal article" date="2018" name="Genome Biol. Evol.">
        <title>Genomics and development of Lentinus tigrinus, a white-rot wood-decaying mushroom with dimorphic fruiting bodies.</title>
        <authorList>
            <person name="Wu B."/>
            <person name="Xu Z."/>
            <person name="Knudson A."/>
            <person name="Carlson A."/>
            <person name="Chen N."/>
            <person name="Kovaka S."/>
            <person name="LaButti K."/>
            <person name="Lipzen A."/>
            <person name="Pennachio C."/>
            <person name="Riley R."/>
            <person name="Schakwitz W."/>
            <person name="Umezawa K."/>
            <person name="Ohm R.A."/>
            <person name="Grigoriev I.V."/>
            <person name="Nagy L.G."/>
            <person name="Gibbons J."/>
            <person name="Hibbett D."/>
        </authorList>
    </citation>
    <scope>NUCLEOTIDE SEQUENCE [LARGE SCALE GENOMIC DNA]</scope>
    <source>
        <strain evidence="1">ALCF2SS1-6</strain>
    </source>
</reference>
<keyword evidence="2" id="KW-1185">Reference proteome</keyword>
<evidence type="ECO:0000313" key="2">
    <source>
        <dbReference type="Proteomes" id="UP000313359"/>
    </source>
</evidence>
<protein>
    <submittedName>
        <fullName evidence="1">Uncharacterized protein</fullName>
    </submittedName>
</protein>
<dbReference type="Proteomes" id="UP000313359">
    <property type="component" value="Unassembled WGS sequence"/>
</dbReference>
<sequence length="154" mass="17598">MQILSVIARIIIKQFEQKNFSNRLSLFSYCTSMLLVSVRKFLLDAISPALNDLPSSDNPESRYSRLVALSDLCHRLLTDRCNVSGKKASNENLTHIAKVDLYYPNMRNVISSVLRPLEHLSSYGTMIAMKMCRVSDKNKELMEQKDDRLGALKR</sequence>
<organism evidence="1 2">
    <name type="scientific">Lentinus tigrinus ALCF2SS1-6</name>
    <dbReference type="NCBI Taxonomy" id="1328759"/>
    <lineage>
        <taxon>Eukaryota</taxon>
        <taxon>Fungi</taxon>
        <taxon>Dikarya</taxon>
        <taxon>Basidiomycota</taxon>
        <taxon>Agaricomycotina</taxon>
        <taxon>Agaricomycetes</taxon>
        <taxon>Polyporales</taxon>
        <taxon>Polyporaceae</taxon>
        <taxon>Lentinus</taxon>
    </lineage>
</organism>
<gene>
    <name evidence="1" type="ORF">L227DRAFT_617682</name>
</gene>
<dbReference type="EMBL" id="ML122350">
    <property type="protein sequence ID" value="RPD52605.1"/>
    <property type="molecule type" value="Genomic_DNA"/>
</dbReference>
<evidence type="ECO:0000313" key="1">
    <source>
        <dbReference type="EMBL" id="RPD52605.1"/>
    </source>
</evidence>
<dbReference type="AlphaFoldDB" id="A0A5C2RQ17"/>
<proteinExistence type="predicted"/>
<dbReference type="STRING" id="1328759.A0A5C2RQ17"/>
<accession>A0A5C2RQ17</accession>
<name>A0A5C2RQ17_9APHY</name>